<evidence type="ECO:0000256" key="2">
    <source>
        <dbReference type="ARBA" id="ARBA00005018"/>
    </source>
</evidence>
<dbReference type="InterPro" id="IPR013698">
    <property type="entry name" value="Squalene_epoxidase"/>
</dbReference>
<dbReference type="GO" id="GO:0005783">
    <property type="term" value="C:endoplasmic reticulum"/>
    <property type="evidence" value="ECO:0007669"/>
    <property type="project" value="TreeGrafter"/>
</dbReference>
<comment type="catalytic activity">
    <reaction evidence="9">
        <text>squalene + reduced [NADPH--hemoprotein reductase] + O2 = (S)-2,3-epoxysqualene + oxidized [NADPH--hemoprotein reductase] + H2O + H(+)</text>
        <dbReference type="Rhea" id="RHEA:25282"/>
        <dbReference type="Rhea" id="RHEA-COMP:11964"/>
        <dbReference type="Rhea" id="RHEA-COMP:11965"/>
        <dbReference type="ChEBI" id="CHEBI:15377"/>
        <dbReference type="ChEBI" id="CHEBI:15378"/>
        <dbReference type="ChEBI" id="CHEBI:15379"/>
        <dbReference type="ChEBI" id="CHEBI:15440"/>
        <dbReference type="ChEBI" id="CHEBI:15441"/>
        <dbReference type="ChEBI" id="CHEBI:57618"/>
        <dbReference type="ChEBI" id="CHEBI:58210"/>
        <dbReference type="EC" id="1.14.14.17"/>
    </reaction>
</comment>
<reference evidence="11 12" key="1">
    <citation type="submission" date="2019-07" db="EMBL/GenBank/DDBJ databases">
        <title>De Novo Assembly of kiwifruit Actinidia rufa.</title>
        <authorList>
            <person name="Sugita-Konishi S."/>
            <person name="Sato K."/>
            <person name="Mori E."/>
            <person name="Abe Y."/>
            <person name="Kisaki G."/>
            <person name="Hamano K."/>
            <person name="Suezawa K."/>
            <person name="Otani M."/>
            <person name="Fukuda T."/>
            <person name="Manabe T."/>
            <person name="Gomi K."/>
            <person name="Tabuchi M."/>
            <person name="Akimitsu K."/>
            <person name="Kataoka I."/>
        </authorList>
    </citation>
    <scope>NUCLEOTIDE SEQUENCE [LARGE SCALE GENOMIC DNA]</scope>
    <source>
        <strain evidence="12">cv. Fuchu</strain>
    </source>
</reference>
<keyword evidence="6 9" id="KW-0274">FAD</keyword>
<dbReference type="Gene3D" id="3.50.50.60">
    <property type="entry name" value="FAD/NAD(P)-binding domain"/>
    <property type="match status" value="1"/>
</dbReference>
<dbReference type="InterPro" id="IPR040125">
    <property type="entry name" value="Squalene_monox"/>
</dbReference>
<keyword evidence="8" id="KW-0472">Membrane</keyword>
<evidence type="ECO:0000256" key="3">
    <source>
        <dbReference type="ARBA" id="ARBA00008802"/>
    </source>
</evidence>
<comment type="cofactor">
    <cofactor evidence="1 9">
        <name>FAD</name>
        <dbReference type="ChEBI" id="CHEBI:57692"/>
    </cofactor>
</comment>
<protein>
    <recommendedName>
        <fullName evidence="4 9">Squalene monooxygenase</fullName>
        <ecNumber evidence="4 9">1.14.14.17</ecNumber>
    </recommendedName>
</protein>
<keyword evidence="12" id="KW-1185">Reference proteome</keyword>
<evidence type="ECO:0000256" key="8">
    <source>
        <dbReference type="ARBA" id="ARBA00023136"/>
    </source>
</evidence>
<evidence type="ECO:0000313" key="11">
    <source>
        <dbReference type="EMBL" id="GFZ10127.1"/>
    </source>
</evidence>
<dbReference type="EC" id="1.14.14.17" evidence="4 9"/>
<dbReference type="Pfam" id="PF08491">
    <property type="entry name" value="SE"/>
    <property type="match status" value="1"/>
</dbReference>
<dbReference type="OrthoDB" id="1678617at2759"/>
<comment type="function">
    <text evidence="9">Catalyzes the stereospecific oxidation of squalene to (S)-2,3-epoxysqualene, and is considered to be a rate-limiting enzyme in steroid biosynthesis.</text>
</comment>
<sequence length="170" mass="18740">MLNWCLGMIFSRIEGTPDSYPLEKFHSDVSGRSFHNGRFIQRMREKVTTLPDVRLEHGTVTILLEENGTIKGAQYKTKTGEELTAYAPLTIVCDGCFSNLRRSLCKPKVDAPSCFVGLVLENCNLPYGNHGHGEGCHPPPVPGPPDHPHSCAGNKVIATFLSAIEFEDIM</sequence>
<dbReference type="AlphaFoldDB" id="A0A7J0GH39"/>
<comment type="pathway">
    <text evidence="2">Terpene metabolism; lanosterol biosynthesis; lanosterol from farnesyl diphosphate: step 2/3.</text>
</comment>
<dbReference type="SUPFAM" id="SSF51905">
    <property type="entry name" value="FAD/NAD(P)-binding domain"/>
    <property type="match status" value="1"/>
</dbReference>
<gene>
    <name evidence="11" type="ORF">Acr_21g0007260</name>
</gene>
<accession>A0A7J0GH39</accession>
<dbReference type="GO" id="GO:0050660">
    <property type="term" value="F:flavin adenine dinucleotide binding"/>
    <property type="evidence" value="ECO:0007669"/>
    <property type="project" value="UniProtKB-UniRule"/>
</dbReference>
<comment type="similarity">
    <text evidence="3 9">Belongs to the squalene monooxygenase family.</text>
</comment>
<proteinExistence type="inferred from homology"/>
<dbReference type="EMBL" id="BJWL01000021">
    <property type="protein sequence ID" value="GFZ10127.1"/>
    <property type="molecule type" value="Genomic_DNA"/>
</dbReference>
<dbReference type="GO" id="GO:0016020">
    <property type="term" value="C:membrane"/>
    <property type="evidence" value="ECO:0007669"/>
    <property type="project" value="UniProtKB-SubCell"/>
</dbReference>
<evidence type="ECO:0000256" key="9">
    <source>
        <dbReference type="RuleBase" id="RU367121"/>
    </source>
</evidence>
<evidence type="ECO:0000256" key="5">
    <source>
        <dbReference type="ARBA" id="ARBA00022630"/>
    </source>
</evidence>
<feature type="domain" description="Squalene epoxidase" evidence="10">
    <location>
        <begin position="87"/>
        <end position="132"/>
    </location>
</feature>
<evidence type="ECO:0000259" key="10">
    <source>
        <dbReference type="Pfam" id="PF08491"/>
    </source>
</evidence>
<evidence type="ECO:0000256" key="4">
    <source>
        <dbReference type="ARBA" id="ARBA00012312"/>
    </source>
</evidence>
<evidence type="ECO:0000256" key="6">
    <source>
        <dbReference type="ARBA" id="ARBA00022827"/>
    </source>
</evidence>
<dbReference type="GO" id="GO:0004506">
    <property type="term" value="F:squalene monooxygenase activity"/>
    <property type="evidence" value="ECO:0007669"/>
    <property type="project" value="UniProtKB-UniRule"/>
</dbReference>
<dbReference type="GO" id="GO:0016126">
    <property type="term" value="P:sterol biosynthetic process"/>
    <property type="evidence" value="ECO:0007669"/>
    <property type="project" value="UniProtKB-UniRule"/>
</dbReference>
<dbReference type="PANTHER" id="PTHR10835:SF0">
    <property type="entry name" value="SQUALENE MONOOXYGENASE"/>
    <property type="match status" value="1"/>
</dbReference>
<name>A0A7J0GH39_9ERIC</name>
<comment type="subcellular location">
    <subcellularLocation>
        <location evidence="9">Membrane</location>
        <topology evidence="9">Multi-pass membrane protein</topology>
    </subcellularLocation>
</comment>
<organism evidence="11 12">
    <name type="scientific">Actinidia rufa</name>
    <dbReference type="NCBI Taxonomy" id="165716"/>
    <lineage>
        <taxon>Eukaryota</taxon>
        <taxon>Viridiplantae</taxon>
        <taxon>Streptophyta</taxon>
        <taxon>Embryophyta</taxon>
        <taxon>Tracheophyta</taxon>
        <taxon>Spermatophyta</taxon>
        <taxon>Magnoliopsida</taxon>
        <taxon>eudicotyledons</taxon>
        <taxon>Gunneridae</taxon>
        <taxon>Pentapetalae</taxon>
        <taxon>asterids</taxon>
        <taxon>Ericales</taxon>
        <taxon>Actinidiaceae</taxon>
        <taxon>Actinidia</taxon>
    </lineage>
</organism>
<evidence type="ECO:0000313" key="12">
    <source>
        <dbReference type="Proteomes" id="UP000585474"/>
    </source>
</evidence>
<dbReference type="Proteomes" id="UP000585474">
    <property type="component" value="Unassembled WGS sequence"/>
</dbReference>
<keyword evidence="5 9" id="KW-0285">Flavoprotein</keyword>
<evidence type="ECO:0000256" key="1">
    <source>
        <dbReference type="ARBA" id="ARBA00001974"/>
    </source>
</evidence>
<dbReference type="InterPro" id="IPR036188">
    <property type="entry name" value="FAD/NAD-bd_sf"/>
</dbReference>
<dbReference type="UniPathway" id="UPA00767">
    <property type="reaction ID" value="UER00752"/>
</dbReference>
<dbReference type="PANTHER" id="PTHR10835">
    <property type="entry name" value="SQUALENE MONOOXYGENASE"/>
    <property type="match status" value="1"/>
</dbReference>
<evidence type="ECO:0000256" key="7">
    <source>
        <dbReference type="ARBA" id="ARBA00023002"/>
    </source>
</evidence>
<keyword evidence="7 9" id="KW-0560">Oxidoreductase</keyword>
<comment type="caution">
    <text evidence="11">The sequence shown here is derived from an EMBL/GenBank/DDBJ whole genome shotgun (WGS) entry which is preliminary data.</text>
</comment>